<evidence type="ECO:0000313" key="1">
    <source>
        <dbReference type="EMBL" id="KAK3045217.1"/>
    </source>
</evidence>
<comment type="caution">
    <text evidence="1">The sequence shown here is derived from an EMBL/GenBank/DDBJ whole genome shotgun (WGS) entry which is preliminary data.</text>
</comment>
<organism evidence="1 2">
    <name type="scientific">Coniosporium uncinatum</name>
    <dbReference type="NCBI Taxonomy" id="93489"/>
    <lineage>
        <taxon>Eukaryota</taxon>
        <taxon>Fungi</taxon>
        <taxon>Dikarya</taxon>
        <taxon>Ascomycota</taxon>
        <taxon>Pezizomycotina</taxon>
        <taxon>Dothideomycetes</taxon>
        <taxon>Dothideomycetes incertae sedis</taxon>
        <taxon>Coniosporium</taxon>
    </lineage>
</organism>
<protein>
    <submittedName>
        <fullName evidence="1">Uncharacterized protein</fullName>
    </submittedName>
</protein>
<dbReference type="Proteomes" id="UP001186974">
    <property type="component" value="Unassembled WGS sequence"/>
</dbReference>
<accession>A0ACC3CVM5</accession>
<dbReference type="EMBL" id="JAWDJW010010878">
    <property type="protein sequence ID" value="KAK3045217.1"/>
    <property type="molecule type" value="Genomic_DNA"/>
</dbReference>
<keyword evidence="2" id="KW-1185">Reference proteome</keyword>
<name>A0ACC3CVM5_9PEZI</name>
<feature type="non-terminal residue" evidence="1">
    <location>
        <position position="164"/>
    </location>
</feature>
<evidence type="ECO:0000313" key="2">
    <source>
        <dbReference type="Proteomes" id="UP001186974"/>
    </source>
</evidence>
<gene>
    <name evidence="1" type="ORF">LTS18_014296</name>
</gene>
<reference evidence="1" key="1">
    <citation type="submission" date="2024-09" db="EMBL/GenBank/DDBJ databases">
        <title>Black Yeasts Isolated from many extreme environments.</title>
        <authorList>
            <person name="Coleine C."/>
            <person name="Stajich J.E."/>
            <person name="Selbmann L."/>
        </authorList>
    </citation>
    <scope>NUCLEOTIDE SEQUENCE</scope>
    <source>
        <strain evidence="1">CCFEE 5737</strain>
    </source>
</reference>
<sequence>MHWKKKGHCNQPNGSCFFAHHDTAFVQTASIPSKVLTCFHWKYSSLGCKFGNSCPYAHFDTGIIQDPPVTWTGDLPFDDDVNEFSCPARLPPQVKWVGRARKPQAGEVEHKAFEVKPMLDGHQNLPPLEEQFHRRHGEGHADDRDMCQGRDNHGETVPGVIKGG</sequence>
<proteinExistence type="predicted"/>